<comment type="catalytic activity">
    <reaction evidence="1 11">
        <text>S-ubiquitinyl-[E2 ubiquitin-conjugating enzyme]-L-cysteine + [acceptor protein]-L-lysine = [E2 ubiquitin-conjugating enzyme]-L-cysteine + N(6)-ubiquitinyl-[acceptor protein]-L-lysine.</text>
        <dbReference type="EC" id="2.3.2.27"/>
    </reaction>
</comment>
<dbReference type="UniPathway" id="UPA00143"/>
<evidence type="ECO:0000256" key="1">
    <source>
        <dbReference type="ARBA" id="ARBA00000900"/>
    </source>
</evidence>
<accession>A0A8J5GY93</accession>
<dbReference type="InterPro" id="IPR001841">
    <property type="entry name" value="Znf_RING"/>
</dbReference>
<evidence type="ECO:0000259" key="13">
    <source>
        <dbReference type="PROSITE" id="PS50089"/>
    </source>
</evidence>
<evidence type="ECO:0000256" key="2">
    <source>
        <dbReference type="ARBA" id="ARBA00004308"/>
    </source>
</evidence>
<sequence>MAVNKASASCGHWEQKMEPERAAEEQQGADTGTDAAASIGGCFDCNICLDFAADPVVTLCGHLYCWPCIYQWLQQDDGAAPRQCPVCKAVLLPRSFVPLYGRGSHVPTAAHRNRASSDVPRRPSFRHEATAVGLQQQQQQQRRVPSPTPPPPLRAMHSTSVEVLWGMAVAVLPWVCRRGYESPYGGGSARARRRELAVERTLHHIWVFLFCCVMLCLFLF</sequence>
<proteinExistence type="predicted"/>
<keyword evidence="4 11" id="KW-0808">Transferase</keyword>
<comment type="function">
    <text evidence="11">E3 ubiquitin-protein ligase.</text>
</comment>
<evidence type="ECO:0000256" key="3">
    <source>
        <dbReference type="ARBA" id="ARBA00004906"/>
    </source>
</evidence>
<dbReference type="PANTHER" id="PTHR12313">
    <property type="entry name" value="E3 UBIQUITIN-PROTEIN LIGASE RNF5-RELATED"/>
    <property type="match status" value="1"/>
</dbReference>
<keyword evidence="11" id="KW-0812">Transmembrane</keyword>
<evidence type="ECO:0000256" key="6">
    <source>
        <dbReference type="ARBA" id="ARBA00022771"/>
    </source>
</evidence>
<evidence type="ECO:0000256" key="8">
    <source>
        <dbReference type="ARBA" id="ARBA00022833"/>
    </source>
</evidence>
<dbReference type="InterPro" id="IPR045103">
    <property type="entry name" value="RNF5/RNF185-like"/>
</dbReference>
<evidence type="ECO:0000256" key="4">
    <source>
        <dbReference type="ARBA" id="ARBA00022679"/>
    </source>
</evidence>
<reference evidence="14 15" key="1">
    <citation type="submission" date="2020-08" db="EMBL/GenBank/DDBJ databases">
        <title>Plant Genome Project.</title>
        <authorList>
            <person name="Zhang R.-G."/>
        </authorList>
    </citation>
    <scope>NUCLEOTIDE SEQUENCE [LARGE SCALE GENOMIC DNA]</scope>
    <source>
        <tissue evidence="14">Rhizome</tissue>
    </source>
</reference>
<organism evidence="14 15">
    <name type="scientific">Zingiber officinale</name>
    <name type="common">Ginger</name>
    <name type="synonym">Amomum zingiber</name>
    <dbReference type="NCBI Taxonomy" id="94328"/>
    <lineage>
        <taxon>Eukaryota</taxon>
        <taxon>Viridiplantae</taxon>
        <taxon>Streptophyta</taxon>
        <taxon>Embryophyta</taxon>
        <taxon>Tracheophyta</taxon>
        <taxon>Spermatophyta</taxon>
        <taxon>Magnoliopsida</taxon>
        <taxon>Liliopsida</taxon>
        <taxon>Zingiberales</taxon>
        <taxon>Zingiberaceae</taxon>
        <taxon>Zingiber</taxon>
    </lineage>
</organism>
<evidence type="ECO:0000313" key="15">
    <source>
        <dbReference type="Proteomes" id="UP000734854"/>
    </source>
</evidence>
<dbReference type="EMBL" id="JACMSC010000008">
    <property type="protein sequence ID" value="KAG6512356.1"/>
    <property type="molecule type" value="Genomic_DNA"/>
</dbReference>
<dbReference type="OrthoDB" id="6270329at2759"/>
<keyword evidence="6 10" id="KW-0863">Zinc-finger</keyword>
<keyword evidence="9 11" id="KW-0472">Membrane</keyword>
<comment type="subcellular location">
    <subcellularLocation>
        <location evidence="2">Endomembrane system</location>
    </subcellularLocation>
    <subcellularLocation>
        <location evidence="11">Endoplasmic reticulum membrane</location>
        <topology evidence="11">Single-pass type IV membrane protein</topology>
    </subcellularLocation>
</comment>
<comment type="pathway">
    <text evidence="3 11">Protein modification; protein ubiquitination.</text>
</comment>
<dbReference type="GO" id="GO:0008270">
    <property type="term" value="F:zinc ion binding"/>
    <property type="evidence" value="ECO:0007669"/>
    <property type="project" value="UniProtKB-KW"/>
</dbReference>
<dbReference type="Pfam" id="PF00097">
    <property type="entry name" value="zf-C3HC4"/>
    <property type="match status" value="1"/>
</dbReference>
<comment type="caution">
    <text evidence="14">The sequence shown here is derived from an EMBL/GenBank/DDBJ whole genome shotgun (WGS) entry which is preliminary data.</text>
</comment>
<dbReference type="PROSITE" id="PS00518">
    <property type="entry name" value="ZF_RING_1"/>
    <property type="match status" value="1"/>
</dbReference>
<dbReference type="GO" id="GO:0005789">
    <property type="term" value="C:endoplasmic reticulum membrane"/>
    <property type="evidence" value="ECO:0007669"/>
    <property type="project" value="UniProtKB-SubCell"/>
</dbReference>
<evidence type="ECO:0000313" key="14">
    <source>
        <dbReference type="EMBL" id="KAG6512356.1"/>
    </source>
</evidence>
<feature type="transmembrane region" description="Helical" evidence="11">
    <location>
        <begin position="201"/>
        <end position="219"/>
    </location>
</feature>
<dbReference type="SMART" id="SM00184">
    <property type="entry name" value="RING"/>
    <property type="match status" value="1"/>
</dbReference>
<feature type="region of interest" description="Disordered" evidence="12">
    <location>
        <begin position="130"/>
        <end position="152"/>
    </location>
</feature>
<keyword evidence="7 11" id="KW-0833">Ubl conjugation pathway</keyword>
<evidence type="ECO:0000256" key="12">
    <source>
        <dbReference type="SAM" id="MobiDB-lite"/>
    </source>
</evidence>
<dbReference type="GO" id="GO:0016567">
    <property type="term" value="P:protein ubiquitination"/>
    <property type="evidence" value="ECO:0007669"/>
    <property type="project" value="UniProtKB-UniPathway"/>
</dbReference>
<dbReference type="InterPro" id="IPR018957">
    <property type="entry name" value="Znf_C3HC4_RING-type"/>
</dbReference>
<feature type="compositionally biased region" description="Basic and acidic residues" evidence="12">
    <location>
        <begin position="13"/>
        <end position="24"/>
    </location>
</feature>
<keyword evidence="8 11" id="KW-0862">Zinc</keyword>
<dbReference type="AlphaFoldDB" id="A0A8J5GY93"/>
<gene>
    <name evidence="14" type="ORF">ZIOFF_030467</name>
</gene>
<comment type="domain">
    <text evidence="11">The RING-type zinc finger domain is responsible for E3 ligase activity.</text>
</comment>
<dbReference type="PROSITE" id="PS50089">
    <property type="entry name" value="ZF_RING_2"/>
    <property type="match status" value="1"/>
</dbReference>
<evidence type="ECO:0000256" key="5">
    <source>
        <dbReference type="ARBA" id="ARBA00022723"/>
    </source>
</evidence>
<keyword evidence="5 11" id="KW-0479">Metal-binding</keyword>
<keyword evidence="15" id="KW-1185">Reference proteome</keyword>
<dbReference type="GO" id="GO:0061630">
    <property type="term" value="F:ubiquitin protein ligase activity"/>
    <property type="evidence" value="ECO:0007669"/>
    <property type="project" value="UniProtKB-UniRule"/>
</dbReference>
<feature type="region of interest" description="Disordered" evidence="12">
    <location>
        <begin position="1"/>
        <end position="32"/>
    </location>
</feature>
<dbReference type="Proteomes" id="UP000734854">
    <property type="component" value="Unassembled WGS sequence"/>
</dbReference>
<evidence type="ECO:0000256" key="11">
    <source>
        <dbReference type="RuleBase" id="RU369090"/>
    </source>
</evidence>
<dbReference type="InterPro" id="IPR017907">
    <property type="entry name" value="Znf_RING_CS"/>
</dbReference>
<evidence type="ECO:0000256" key="9">
    <source>
        <dbReference type="ARBA" id="ARBA00023136"/>
    </source>
</evidence>
<evidence type="ECO:0000256" key="7">
    <source>
        <dbReference type="ARBA" id="ARBA00022786"/>
    </source>
</evidence>
<dbReference type="EC" id="2.3.2.27" evidence="11"/>
<keyword evidence="11" id="KW-1133">Transmembrane helix</keyword>
<name>A0A8J5GY93_ZINOF</name>
<feature type="domain" description="RING-type" evidence="13">
    <location>
        <begin position="45"/>
        <end position="88"/>
    </location>
</feature>
<evidence type="ECO:0000256" key="10">
    <source>
        <dbReference type="PROSITE-ProRule" id="PRU00175"/>
    </source>
</evidence>
<keyword evidence="11" id="KW-0256">Endoplasmic reticulum</keyword>
<dbReference type="GO" id="GO:0006511">
    <property type="term" value="P:ubiquitin-dependent protein catabolic process"/>
    <property type="evidence" value="ECO:0007669"/>
    <property type="project" value="UniProtKB-UniRule"/>
</dbReference>
<protein>
    <recommendedName>
        <fullName evidence="11">E3 ubiquitin-protein ligase RMA</fullName>
        <ecNumber evidence="11">2.3.2.27</ecNumber>
    </recommendedName>
    <alternativeName>
        <fullName evidence="11">Protein RING membrane-anchor</fullName>
    </alternativeName>
    <alternativeName>
        <fullName evidence="11">RING-type E3 ubiquitin transferase RMA</fullName>
    </alternativeName>
</protein>